<proteinExistence type="predicted"/>
<dbReference type="InterPro" id="IPR011990">
    <property type="entry name" value="TPR-like_helical_dom_sf"/>
</dbReference>
<accession>A0A2P2DC08</accession>
<dbReference type="Gene3D" id="1.25.40.10">
    <property type="entry name" value="Tetratricopeptide repeat domain"/>
    <property type="match status" value="1"/>
</dbReference>
<evidence type="ECO:0000313" key="2">
    <source>
        <dbReference type="Proteomes" id="UP000245206"/>
    </source>
</evidence>
<dbReference type="Proteomes" id="UP000245206">
    <property type="component" value="Unassembled WGS sequence"/>
</dbReference>
<dbReference type="AlphaFoldDB" id="A0A2P2DC08"/>
<name>A0A2P2DC08_9LEPT</name>
<protein>
    <recommendedName>
        <fullName evidence="3">Tetratricopeptide repeat protein</fullName>
    </recommendedName>
</protein>
<sequence>MIYFRNLLTFFFLFTIPLNANPLLEGYWDAIQKSKETFELEDASPKRFRFGFTNQSPSFIHKETFNHEVFWFCQKYIEKYHSNYPYPRLKEDIRSHLNDLYGDLSQNFLSGKTSFTCFSGWKNGSSLLKIHFFLNENEFYPYRYDHFNQSGQLYLTEEDETKNGKKDSFTYYASNGCPKEITKDKNDFGGIDEWWYYQNCKLVRIEYDANENGFKERICYYENNKETYCDGVGEKEEREAVSLEALEKHKEALKFYRKSLIEYKKEVPNGTLRTCSLLRKIANIEYNEREFNSFTKTLDEFFSYRVCESDSLDVLLYKSYYYLYVLNDYSSAKESYKKTAEIYRKVHGEISPEISLNLAYAYLMSKEPKACLTSLEKLNSRRLMAYPRFFLFYYRGSCELSLGNFEEAYTNLKRAQILGGEKVFLPIVYYKLARVSYATKRETEGKLWLDQALYLDLDLFHKLEGDPLFLNFLESPSGKTYRSKYYLNKVRKQ</sequence>
<dbReference type="SUPFAM" id="SSF48452">
    <property type="entry name" value="TPR-like"/>
    <property type="match status" value="1"/>
</dbReference>
<gene>
    <name evidence="1" type="ORF">LPTSP2_14130</name>
</gene>
<evidence type="ECO:0008006" key="3">
    <source>
        <dbReference type="Google" id="ProtNLM"/>
    </source>
</evidence>
<organism evidence="1 2">
    <name type="scientific">Leptospira ellinghausenii</name>
    <dbReference type="NCBI Taxonomy" id="1917822"/>
    <lineage>
        <taxon>Bacteria</taxon>
        <taxon>Pseudomonadati</taxon>
        <taxon>Spirochaetota</taxon>
        <taxon>Spirochaetia</taxon>
        <taxon>Leptospirales</taxon>
        <taxon>Leptospiraceae</taxon>
        <taxon>Leptospira</taxon>
    </lineage>
</organism>
<comment type="caution">
    <text evidence="1">The sequence shown here is derived from an EMBL/GenBank/DDBJ whole genome shotgun (WGS) entry which is preliminary data.</text>
</comment>
<evidence type="ECO:0000313" key="1">
    <source>
        <dbReference type="EMBL" id="GBF42127.1"/>
    </source>
</evidence>
<keyword evidence="2" id="KW-1185">Reference proteome</keyword>
<dbReference type="EMBL" id="BFAZ01000006">
    <property type="protein sequence ID" value="GBF42127.1"/>
    <property type="molecule type" value="Genomic_DNA"/>
</dbReference>
<dbReference type="RefSeq" id="WP_108959247.1">
    <property type="nucleotide sequence ID" value="NZ_BFAZ01000006.1"/>
</dbReference>
<dbReference type="OrthoDB" id="322960at2"/>
<reference evidence="2" key="1">
    <citation type="journal article" date="2019" name="Microbiol. Immunol.">
        <title>Molecular and phenotypic characterization of Leptospira johnsonii sp. nov., Leptospira ellinghausenii sp. nov. and Leptospira ryugenii sp. nov. isolated from soil and water in Japan.</title>
        <authorList>
            <person name="Masuzawa T."/>
            <person name="Saito M."/>
            <person name="Nakao R."/>
            <person name="Nikaido Y."/>
            <person name="Matsumoto M."/>
            <person name="Ogawa M."/>
            <person name="Yokoyama M."/>
            <person name="Hidaka Y."/>
            <person name="Tomita J."/>
            <person name="Sakakibara K."/>
            <person name="Suzuki K."/>
            <person name="Yasuda S."/>
            <person name="Sato H."/>
            <person name="Yamaguchi M."/>
            <person name="Yoshida S.I."/>
            <person name="Koizumi N."/>
            <person name="Kawamura Y."/>
        </authorList>
    </citation>
    <scope>NUCLEOTIDE SEQUENCE [LARGE SCALE GENOMIC DNA]</scope>
    <source>
        <strain evidence="2">E18</strain>
    </source>
</reference>